<dbReference type="GO" id="GO:0006351">
    <property type="term" value="P:DNA-templated transcription"/>
    <property type="evidence" value="ECO:0007669"/>
    <property type="project" value="InterPro"/>
</dbReference>
<dbReference type="InterPro" id="IPR005607">
    <property type="entry name" value="BSD_dom"/>
</dbReference>
<dbReference type="Pfam" id="PF08567">
    <property type="entry name" value="PH_TFIIH"/>
    <property type="match status" value="1"/>
</dbReference>
<dbReference type="InterPro" id="IPR011993">
    <property type="entry name" value="PH-like_dom_sf"/>
</dbReference>
<evidence type="ECO:0000256" key="4">
    <source>
        <dbReference type="ARBA" id="ARBA00023015"/>
    </source>
</evidence>
<dbReference type="InterPro" id="IPR013876">
    <property type="entry name" value="TFIIH_BTF_p62_N"/>
</dbReference>
<dbReference type="GO" id="GO:0000439">
    <property type="term" value="C:transcription factor TFIIH core complex"/>
    <property type="evidence" value="ECO:0007669"/>
    <property type="project" value="InterPro"/>
</dbReference>
<dbReference type="PROSITE" id="PS50858">
    <property type="entry name" value="BSD"/>
    <property type="match status" value="1"/>
</dbReference>
<evidence type="ECO:0000313" key="8">
    <source>
        <dbReference type="EMBL" id="RXG46287.1"/>
    </source>
</evidence>
<evidence type="ECO:0000256" key="1">
    <source>
        <dbReference type="ARBA" id="ARBA00004123"/>
    </source>
</evidence>
<dbReference type="Proteomes" id="UP000288725">
    <property type="component" value="Chromosome 4"/>
</dbReference>
<dbReference type="Gene3D" id="2.30.29.30">
    <property type="entry name" value="Pleckstrin-homology domain (PH domain)/Phosphotyrosine-binding domain (PTB)"/>
    <property type="match status" value="1"/>
</dbReference>
<evidence type="ECO:0000256" key="3">
    <source>
        <dbReference type="ARBA" id="ARBA00022737"/>
    </source>
</evidence>
<organism evidence="8 9">
    <name type="scientific">Verticillium dahliae</name>
    <name type="common">Verticillium wilt</name>
    <dbReference type="NCBI Taxonomy" id="27337"/>
    <lineage>
        <taxon>Eukaryota</taxon>
        <taxon>Fungi</taxon>
        <taxon>Dikarya</taxon>
        <taxon>Ascomycota</taxon>
        <taxon>Pezizomycotina</taxon>
        <taxon>Sordariomycetes</taxon>
        <taxon>Hypocreomycetidae</taxon>
        <taxon>Glomerellales</taxon>
        <taxon>Plectosphaerellaceae</taxon>
        <taxon>Verticillium</taxon>
    </lineage>
</organism>
<evidence type="ECO:0000313" key="9">
    <source>
        <dbReference type="Proteomes" id="UP000288725"/>
    </source>
</evidence>
<comment type="subcellular location">
    <subcellularLocation>
        <location evidence="1">Nucleus</location>
    </subcellularLocation>
</comment>
<dbReference type="EMBL" id="RSDZ01000052">
    <property type="protein sequence ID" value="RXG46287.1"/>
    <property type="molecule type" value="Genomic_DNA"/>
</dbReference>
<protein>
    <submittedName>
        <fullName evidence="8">Uncharacterized protein</fullName>
    </submittedName>
</protein>
<keyword evidence="6" id="KW-0539">Nucleus</keyword>
<dbReference type="SUPFAM" id="SSF50729">
    <property type="entry name" value="PH domain-like"/>
    <property type="match status" value="1"/>
</dbReference>
<sequence>MAVPSGRAAFKKKDGVLTLSADQMHVTWTPWPGTGTPTVSLPLPNIANLQQTPDTAAKVMLRIIEKAPDATEQTPYSFHFTSPDARAEANAVKDVLSKLLQDLRSGDPNLPKLASSTGTPNANGEGNGGVSASMAFASSVNSKPAPPRWFDDGQLKSDIELQQSLMKADRNLYQTYVDARATKPDSISDAAFNSQFWSTRTNLLRAHAIEMNQKRGSYNVLSTIKPRTEGEELKLNISVEQVQLIFSQHPLIKRLYNENVPKITEAEFWSRFFLSKLSRTLRGDKVQDEKKEGIVRDPLFDNHDESENTLGFQSRIMAQSVPNIINVEANEENQGGFRSGNQADFEMRPRKNVLIVKTLNSLSEKIMANVAPSDIEAEQTNGDEDATFGQLALRDLQGDVEEQRVILNVKEQSRFFSKHEDTQSANARIFSRQVAADVLSSVRRELRLMATDNSGALDLHAGISVDDQSDSDEETRKPPRVGSRATRKLAEDDVMAGVKRRRMEKYGTGSDATDLMGLQPELAERCQLTHATTVEFLHQFWTAFLSGDPDRAAELQYLVESLKRSEERIHAVAGDAEKARKALIEAKTAEIQAKYQRTRIKDKSWHPKHVKGGQKAVFQMMQPITDALKKAQADYQRALAAEGVQATTENQ</sequence>
<dbReference type="GO" id="GO:0006289">
    <property type="term" value="P:nucleotide-excision repair"/>
    <property type="evidence" value="ECO:0007669"/>
    <property type="project" value="InterPro"/>
</dbReference>
<dbReference type="SMART" id="SM00751">
    <property type="entry name" value="BSD"/>
    <property type="match status" value="2"/>
</dbReference>
<accession>A0A366Q9W7</accession>
<dbReference type="CDD" id="cd13229">
    <property type="entry name" value="PH_TFIIH"/>
    <property type="match status" value="1"/>
</dbReference>
<comment type="caution">
    <text evidence="8">The sequence shown here is derived from an EMBL/GenBank/DDBJ whole genome shotgun (WGS) entry which is preliminary data.</text>
</comment>
<keyword evidence="4" id="KW-0805">Transcription regulation</keyword>
<dbReference type="PANTHER" id="PTHR12856">
    <property type="entry name" value="TRANSCRIPTION INITIATION FACTOR IIH-RELATED"/>
    <property type="match status" value="1"/>
</dbReference>
<gene>
    <name evidence="8" type="ORF">VDGE_10019</name>
</gene>
<proteinExistence type="inferred from homology"/>
<evidence type="ECO:0000256" key="6">
    <source>
        <dbReference type="ARBA" id="ARBA00023242"/>
    </source>
</evidence>
<feature type="region of interest" description="Disordered" evidence="7">
    <location>
        <begin position="106"/>
        <end position="130"/>
    </location>
</feature>
<name>A0A366Q9W7_VERDA</name>
<dbReference type="AlphaFoldDB" id="A0A366Q9W7"/>
<keyword evidence="5" id="KW-0804">Transcription</keyword>
<dbReference type="InterPro" id="IPR027079">
    <property type="entry name" value="Tfb1/GTF2H1"/>
</dbReference>
<feature type="region of interest" description="Disordered" evidence="7">
    <location>
        <begin position="460"/>
        <end position="487"/>
    </location>
</feature>
<evidence type="ECO:0000256" key="7">
    <source>
        <dbReference type="SAM" id="MobiDB-lite"/>
    </source>
</evidence>
<reference evidence="8 9" key="1">
    <citation type="submission" date="2018-12" db="EMBL/GenBank/DDBJ databases">
        <title>Genome of Verticillium dahliae isolate Getta Getta.</title>
        <authorList>
            <person name="Gardiner D.M."/>
        </authorList>
    </citation>
    <scope>NUCLEOTIDE SEQUENCE [LARGE SCALE GENOMIC DNA]</scope>
    <source>
        <strain evidence="8 9">Getta Getta</strain>
    </source>
</reference>
<comment type="similarity">
    <text evidence="2">Belongs to the TFB1 family.</text>
</comment>
<dbReference type="Pfam" id="PF03909">
    <property type="entry name" value="BSD"/>
    <property type="match status" value="2"/>
</dbReference>
<evidence type="ECO:0000256" key="2">
    <source>
        <dbReference type="ARBA" id="ARBA00009448"/>
    </source>
</evidence>
<feature type="compositionally biased region" description="Polar residues" evidence="7">
    <location>
        <begin position="114"/>
        <end position="124"/>
    </location>
</feature>
<keyword evidence="3" id="KW-0677">Repeat</keyword>
<evidence type="ECO:0000256" key="5">
    <source>
        <dbReference type="ARBA" id="ARBA00023163"/>
    </source>
</evidence>